<feature type="region of interest" description="Disordered" evidence="2">
    <location>
        <begin position="958"/>
        <end position="979"/>
    </location>
</feature>
<feature type="compositionally biased region" description="Low complexity" evidence="2">
    <location>
        <begin position="1376"/>
        <end position="1386"/>
    </location>
</feature>
<dbReference type="VEuPathDB" id="FungiDB:SeMB42_g00339"/>
<feature type="compositionally biased region" description="Polar residues" evidence="2">
    <location>
        <begin position="963"/>
        <end position="979"/>
    </location>
</feature>
<feature type="compositionally biased region" description="Basic residues" evidence="2">
    <location>
        <begin position="1261"/>
        <end position="1272"/>
    </location>
</feature>
<dbReference type="EMBL" id="QEAM01000018">
    <property type="protein sequence ID" value="TPX50405.1"/>
    <property type="molecule type" value="Genomic_DNA"/>
</dbReference>
<organism evidence="3 4">
    <name type="scientific">Synchytrium endobioticum</name>
    <dbReference type="NCBI Taxonomy" id="286115"/>
    <lineage>
        <taxon>Eukaryota</taxon>
        <taxon>Fungi</taxon>
        <taxon>Fungi incertae sedis</taxon>
        <taxon>Chytridiomycota</taxon>
        <taxon>Chytridiomycota incertae sedis</taxon>
        <taxon>Chytridiomycetes</taxon>
        <taxon>Synchytriales</taxon>
        <taxon>Synchytriaceae</taxon>
        <taxon>Synchytrium</taxon>
    </lineage>
</organism>
<gene>
    <name evidence="3" type="ORF">SeLEV6574_g00912</name>
</gene>
<feature type="compositionally biased region" description="Basic and acidic residues" evidence="2">
    <location>
        <begin position="1274"/>
        <end position="1287"/>
    </location>
</feature>
<feature type="coiled-coil region" evidence="1">
    <location>
        <begin position="360"/>
        <end position="390"/>
    </location>
</feature>
<feature type="compositionally biased region" description="Basic and acidic residues" evidence="2">
    <location>
        <begin position="1492"/>
        <end position="1519"/>
    </location>
</feature>
<feature type="region of interest" description="Disordered" evidence="2">
    <location>
        <begin position="507"/>
        <end position="537"/>
    </location>
</feature>
<comment type="caution">
    <text evidence="3">The sequence shown here is derived from an EMBL/GenBank/DDBJ whole genome shotgun (WGS) entry which is preliminary data.</text>
</comment>
<feature type="region of interest" description="Disordered" evidence="2">
    <location>
        <begin position="1453"/>
        <end position="1532"/>
    </location>
</feature>
<dbReference type="Proteomes" id="UP000320475">
    <property type="component" value="Unassembled WGS sequence"/>
</dbReference>
<feature type="compositionally biased region" description="Low complexity" evidence="2">
    <location>
        <begin position="290"/>
        <end position="299"/>
    </location>
</feature>
<feature type="region of interest" description="Disordered" evidence="2">
    <location>
        <begin position="274"/>
        <end position="318"/>
    </location>
</feature>
<sequence length="1532" mass="167742">MPGGGYLRPFILTHVEDLFRTILAQVASTGPNGQLVDAEGRLILSKPTKKPPKSLRIQVERMDKPYDDGAVPIYISDSKHRMKAVLSAECIRRFEAAPTQQEVRFGAMCRAFMHVSVHQLVVTWPANARKPNVFILIDDWTHHSGMWPDPLVNADTLQDISTDAMLNAAISQLGGILGRGRNEEKVPPAVAPHQSEAPLPQERQLAPIVHPPSILQSNQGVNVDTPDGQPNDVMDDILTDGRHVLWGDFTGRDADFAKIESGNALMRNYTAPGRLEGVTLNPPKLPLRGSNNPSPINSPAPRQEQQPSSRNSPKYSSPARQFVIEPLSFNRHRPSHQEKPAALPLKVVENEEESGYLGVIENEYDVIEEVENIVEDMDAEQNERNQQNIDRLVESPSTSQIQVNRVEAQNRGVAHSGPHQNQVFGDQSDNHPECAFPSIVLQDGLEHVVEELTVNAGPAHDTVPLGSIPGEQGIHNNSTVQAMEAHLSNCSQHESYVENLDANQVKYQNNATPGNNTQSTHQPVQPTSPPQRSSATPTLEALSLLHNDDSPYTKWHKTFNGPPNTALLSPYYVSPRPKSRQSVSVIKLHEGPMNQISSSQHHVETDPIGRSTCLQNFDNPERQLSEAGEHVSNVPNNDCQPLDFLYIEHASDSAISDANLAPKSSLEDTAACTLHENNDDSKDETTDSSPDHHGHERAMLEVQTVIAASHTTDEFLAIAEGVCQATKDLVVDGEIHVAEIYGGQDVVSTRNNGIMIDGKVKATLKAHVESGAERNETQLSLGTIPDKSPPPSQVPRLQMSPGEPASSDSHGHSPAFNVKLTNQSMIGNSISALVFHNNMKMPVTPLLPSPIMRKLGEFIETPSPLARRILAPPSRSVTRSKQHRADSSNQGDIPSSPAVVSRVPTTIIPAMIDDPAEKLSPCIENQQDQPVDTIAKTSIQKLVEEDAGIVTVEPTDLSDVEPAQSSENIEENNTTSTALGSPILAPAFQHFPSQLPPTREALAKDFLNEDSLPLPSLQFDDEDFDLPAPKQTDSNTRQTFVHEMLPHEIMVDSDNRTVGEGRFHIITQSISNIHSNMDTSPLLMKTAAVKSPTQSIFLATQAATGESPLALSDDDLAPHNLVMWKDIIKREYRNANKGSSKLRPHLGRINEAIIEYIGSKGGKHAAVRCQLPHPKTKDMIAAVPKGLIDDTFYLWFENFAKSGVVPGWDLGLRGALPVDDPEISSGEDTPIKRKRSVFERELEMRRISLSEMGSNNESLTRKKANHPMHSHANKALDKKGDVKRESPAFEPVVKNQSFKPPLIKSSLLTDTPEDAVLPDEPQPSKESVSRRLGARPLVMKRDASPVSQSSKHKHQNGQVLLHSALPLPAKPTAKKSSSLVSEQESSFWGDSNESDKLTNQAESLTSGSISSNNNKRKIDAHNSSIPVAGKSQQKVRKLKKMTGDSVVVEDKNEVIDLTSSPPPLPVKSTLPLTKPSRDTGKSVVRSMNSHGLKTDALGRVKSKNEEPVQKPPSHVEPKTHRYQPYPPPLGQV</sequence>
<feature type="compositionally biased region" description="Polar residues" evidence="2">
    <location>
        <begin position="303"/>
        <end position="318"/>
    </location>
</feature>
<accession>A0A507DGE5</accession>
<feature type="region of interest" description="Disordered" evidence="2">
    <location>
        <begin position="1251"/>
        <end position="1422"/>
    </location>
</feature>
<feature type="region of interest" description="Disordered" evidence="2">
    <location>
        <begin position="771"/>
        <end position="816"/>
    </location>
</feature>
<name>A0A507DGE5_9FUNG</name>
<protein>
    <submittedName>
        <fullName evidence="3">Uncharacterized protein</fullName>
    </submittedName>
</protein>
<evidence type="ECO:0000313" key="4">
    <source>
        <dbReference type="Proteomes" id="UP000320475"/>
    </source>
</evidence>
<keyword evidence="1" id="KW-0175">Coiled coil</keyword>
<evidence type="ECO:0000256" key="2">
    <source>
        <dbReference type="SAM" id="MobiDB-lite"/>
    </source>
</evidence>
<proteinExistence type="predicted"/>
<feature type="region of interest" description="Disordered" evidence="2">
    <location>
        <begin position="871"/>
        <end position="898"/>
    </location>
</feature>
<feature type="compositionally biased region" description="Polar residues" evidence="2">
    <location>
        <begin position="1397"/>
        <end position="1413"/>
    </location>
</feature>
<evidence type="ECO:0000256" key="1">
    <source>
        <dbReference type="SAM" id="Coils"/>
    </source>
</evidence>
<evidence type="ECO:0000313" key="3">
    <source>
        <dbReference type="EMBL" id="TPX50405.1"/>
    </source>
</evidence>
<reference evidence="3 4" key="1">
    <citation type="journal article" date="2019" name="Sci. Rep.">
        <title>Comparative genomics of chytrid fungi reveal insights into the obligate biotrophic and pathogenic lifestyle of Synchytrium endobioticum.</title>
        <authorList>
            <person name="van de Vossenberg B.T.L.H."/>
            <person name="Warris S."/>
            <person name="Nguyen H.D.T."/>
            <person name="van Gent-Pelzer M.P.E."/>
            <person name="Joly D.L."/>
            <person name="van de Geest H.C."/>
            <person name="Bonants P.J.M."/>
            <person name="Smith D.S."/>
            <person name="Levesque C.A."/>
            <person name="van der Lee T.A.J."/>
        </authorList>
    </citation>
    <scope>NUCLEOTIDE SEQUENCE [LARGE SCALE GENOMIC DNA]</scope>
    <source>
        <strain evidence="3 4">LEV6574</strain>
    </source>
</reference>